<feature type="domain" description="Type 9 secretion system plug protein N-terminal" evidence="1">
    <location>
        <begin position="31"/>
        <end position="153"/>
    </location>
</feature>
<dbReference type="InterPro" id="IPR013783">
    <property type="entry name" value="Ig-like_fold"/>
</dbReference>
<evidence type="ECO:0000313" key="3">
    <source>
        <dbReference type="Proteomes" id="UP000198705"/>
    </source>
</evidence>
<dbReference type="STRING" id="649333.SAMN04487989_10620"/>
<dbReference type="Gene3D" id="2.60.40.10">
    <property type="entry name" value="Immunoglobulins"/>
    <property type="match status" value="1"/>
</dbReference>
<evidence type="ECO:0000313" key="2">
    <source>
        <dbReference type="EMBL" id="SFN90897.1"/>
    </source>
</evidence>
<dbReference type="InterPro" id="IPR014756">
    <property type="entry name" value="Ig_E-set"/>
</dbReference>
<dbReference type="OrthoDB" id="1522602at2"/>
<organism evidence="2 3">
    <name type="scientific">Bizionia echini</name>
    <dbReference type="NCBI Taxonomy" id="649333"/>
    <lineage>
        <taxon>Bacteria</taxon>
        <taxon>Pseudomonadati</taxon>
        <taxon>Bacteroidota</taxon>
        <taxon>Flavobacteriia</taxon>
        <taxon>Flavobacteriales</taxon>
        <taxon>Flavobacteriaceae</taxon>
        <taxon>Bizionia</taxon>
    </lineage>
</organism>
<dbReference type="RefSeq" id="WP_092209182.1">
    <property type="nucleotide sequence ID" value="NZ_FOVN01000006.1"/>
</dbReference>
<dbReference type="EMBL" id="FOVN01000006">
    <property type="protein sequence ID" value="SFN90897.1"/>
    <property type="molecule type" value="Genomic_DNA"/>
</dbReference>
<keyword evidence="3" id="KW-1185">Reference proteome</keyword>
<reference evidence="3" key="1">
    <citation type="submission" date="2016-10" db="EMBL/GenBank/DDBJ databases">
        <authorList>
            <person name="Varghese N."/>
            <person name="Submissions S."/>
        </authorList>
    </citation>
    <scope>NUCLEOTIDE SEQUENCE [LARGE SCALE GENOMIC DNA]</scope>
    <source>
        <strain evidence="3">DSM 23925</strain>
    </source>
</reference>
<evidence type="ECO:0000259" key="1">
    <source>
        <dbReference type="Pfam" id="PF17116"/>
    </source>
</evidence>
<dbReference type="InterPro" id="IPR031345">
    <property type="entry name" value="T9SS_Plug_N"/>
</dbReference>
<dbReference type="SUPFAM" id="SSF81296">
    <property type="entry name" value="E set domains"/>
    <property type="match status" value="1"/>
</dbReference>
<name>A0A1I5CVD6_9FLAO</name>
<accession>A0A1I5CVD6</accession>
<proteinExistence type="predicted"/>
<protein>
    <recommendedName>
        <fullName evidence="1">Type 9 secretion system plug protein N-terminal domain-containing protein</fullName>
    </recommendedName>
</protein>
<dbReference type="AlphaFoldDB" id="A0A1I5CVD6"/>
<sequence>MFKSFFSLVIIICGQSIYSQIAQEVNPPGYIKSITFQGQTRESQLPILQLGQQLILEFDALNGDEEDFYYKIEHFDYDWTPSQLMQTEFLSGIDNQRIRNYENSFNTYQIYSHYTLRLPNSQTRGLKVSGNYMIKIFNDLDELVFSRKFMVQENLANVGVSIKRSRDVRQVETMQSVDIVINSGNMQFNNPLQTVKTLIIQNNNLNTAISNVAPQYTIGNELIYKYTKETLFEGGNEYFYFENKDIRGANAAIQYIELNELYSNYLFTNVPRLNQPYTYNPDINGNFLITAIDAERPTIEADYAWIHFSLLLDELPANQSVHVYGNFNNYAIDDFTKMTFNPNKGIYEVPIILKQGFYNYKYVIVNNQTGKINESAISGSYWQTENNYKVLVYYRDLGARYDRIIGLGEGNSVNISN</sequence>
<dbReference type="Pfam" id="PF17116">
    <property type="entry name" value="T9SS_plug_1st"/>
    <property type="match status" value="1"/>
</dbReference>
<dbReference type="Proteomes" id="UP000198705">
    <property type="component" value="Unassembled WGS sequence"/>
</dbReference>
<gene>
    <name evidence="2" type="ORF">SAMN04487989_10620</name>
</gene>